<sequence>MLKINIGGVPEHFNFPWLKCIENNAFQEVAHVNWKDCPGGTGEMATALEKQKIDLAIMLTEGSIKEIESGKPFKIIQKYIETPLLWGVHVDAESSYETFDDIQAKKAAISRFNSGSHLMTYVLAKNNSWNFEALNFKVCKNLDGAINALQKKSADFLLWERYTTKPYVDNGDLKYLGNCPTPWPCFVIVSREDFYNKNTQEILQILNIINSETSKLKNDPNLPSVLSERYQIKLEDARDWLSSTEWSQQQLKTENFQDYKALLKNFGILR</sequence>
<accession>A0A4U5TQF8</accession>
<name>A0A4U5TQF8_9FLAO</name>
<keyword evidence="6" id="KW-1185">Reference proteome</keyword>
<proteinExistence type="inferred from homology"/>
<comment type="subcellular location">
    <subcellularLocation>
        <location evidence="1">Periplasm</location>
    </subcellularLocation>
</comment>
<evidence type="ECO:0000256" key="2">
    <source>
        <dbReference type="ARBA" id="ARBA00010742"/>
    </source>
</evidence>
<organism evidence="5 6">
    <name type="scientific">Mesohalobacter halotolerans</name>
    <dbReference type="NCBI Taxonomy" id="1883405"/>
    <lineage>
        <taxon>Bacteria</taxon>
        <taxon>Pseudomonadati</taxon>
        <taxon>Bacteroidota</taxon>
        <taxon>Flavobacteriia</taxon>
        <taxon>Flavobacteriales</taxon>
        <taxon>Flavobacteriaceae</taxon>
        <taxon>Mesohalobacter</taxon>
    </lineage>
</organism>
<dbReference type="PANTHER" id="PTHR30024:SF47">
    <property type="entry name" value="TAURINE-BINDING PERIPLASMIC PROTEIN"/>
    <property type="match status" value="1"/>
</dbReference>
<keyword evidence="3" id="KW-0732">Signal</keyword>
<dbReference type="SUPFAM" id="SSF53850">
    <property type="entry name" value="Periplasmic binding protein-like II"/>
    <property type="match status" value="1"/>
</dbReference>
<evidence type="ECO:0000313" key="6">
    <source>
        <dbReference type="Proteomes" id="UP000306552"/>
    </source>
</evidence>
<dbReference type="Proteomes" id="UP000306552">
    <property type="component" value="Unassembled WGS sequence"/>
</dbReference>
<gene>
    <name evidence="5" type="ORF">FCN74_05080</name>
</gene>
<feature type="domain" description="Ca3427-like PBP 2" evidence="4">
    <location>
        <begin position="97"/>
        <end position="178"/>
    </location>
</feature>
<comment type="caution">
    <text evidence="5">The sequence shown here is derived from an EMBL/GenBank/DDBJ whole genome shotgun (WGS) entry which is preliminary data.</text>
</comment>
<dbReference type="RefSeq" id="WP_138931521.1">
    <property type="nucleotide sequence ID" value="NZ_SWMU01000002.1"/>
</dbReference>
<dbReference type="InterPro" id="IPR054364">
    <property type="entry name" value="Ca3427-like_PBP2"/>
</dbReference>
<evidence type="ECO:0000256" key="1">
    <source>
        <dbReference type="ARBA" id="ARBA00004418"/>
    </source>
</evidence>
<evidence type="ECO:0000256" key="3">
    <source>
        <dbReference type="ARBA" id="ARBA00022729"/>
    </source>
</evidence>
<evidence type="ECO:0000313" key="5">
    <source>
        <dbReference type="EMBL" id="TKS56419.1"/>
    </source>
</evidence>
<protein>
    <submittedName>
        <fullName evidence="5">ABC transporter substrate-binding protein</fullName>
    </submittedName>
</protein>
<comment type="similarity">
    <text evidence="2">Belongs to the bacterial solute-binding protein SsuA/TauA family.</text>
</comment>
<dbReference type="Gene3D" id="3.40.190.10">
    <property type="entry name" value="Periplasmic binding protein-like II"/>
    <property type="match status" value="2"/>
</dbReference>
<dbReference type="EMBL" id="SWMU01000002">
    <property type="protein sequence ID" value="TKS56419.1"/>
    <property type="molecule type" value="Genomic_DNA"/>
</dbReference>
<evidence type="ECO:0000259" key="4">
    <source>
        <dbReference type="Pfam" id="PF22384"/>
    </source>
</evidence>
<dbReference type="Pfam" id="PF22384">
    <property type="entry name" value="PBP2_Ca3427_like"/>
    <property type="match status" value="1"/>
</dbReference>
<dbReference type="AlphaFoldDB" id="A0A4U5TQF8"/>
<dbReference type="OrthoDB" id="6191474at2"/>
<reference evidence="5 6" key="1">
    <citation type="submission" date="2019-04" db="EMBL/GenBank/DDBJ databases">
        <title>Psychroflexus halotolerans sp. nov., isolated from a marine solar saltern.</title>
        <authorList>
            <person name="Feng X."/>
        </authorList>
    </citation>
    <scope>NUCLEOTIDE SEQUENCE [LARGE SCALE GENOMIC DNA]</scope>
    <source>
        <strain evidence="5 6">WDS2C27</strain>
    </source>
</reference>
<dbReference type="PANTHER" id="PTHR30024">
    <property type="entry name" value="ALIPHATIC SULFONATES-BINDING PROTEIN-RELATED"/>
    <property type="match status" value="1"/>
</dbReference>
<dbReference type="GO" id="GO:0042597">
    <property type="term" value="C:periplasmic space"/>
    <property type="evidence" value="ECO:0007669"/>
    <property type="project" value="UniProtKB-SubCell"/>
</dbReference>